<dbReference type="GeneID" id="87805709"/>
<sequence length="1210" mass="131425">MSVVMPLPPAPAPRYAFSRSSTPGAGARGSSPTPPSSARLHSRPATPPPGSSALLPGSGSGLNGLPAHLLATSNGLQALHTISAPPTPINTTHLVPLPPATPPLSPLAAPGMERCRSSEAVLSHGHHHTRNNHTHAAARDTASGSMSVDTTPRKAHHLLFPTGALPPIDLSSAQVEDEKQEEHDDAEVVDEDENQVDIAAAAEAAVAARDASEIAPDERMDIDEVEVPIPELGRPTSDESAVWGMPKWGLEDERPQVRPGVRLVGMEELPALVERHSLLDTPSQVLFPWLHGIADDGAKGREMGAFFGYGPPFEPPPYRGLSVVLAPPHPLDRTVHSPTGTVHEQPRPAPQRIPADGILSSSSSGSYKSNGGATTDSSSPTTTAESLAPHTPTSTLVKLSEGLVVVAEVDSDGDNEVTEADVAMHPCESKRVSPLVGSMTLPLSPGAAATARLESPPEAILDDGSESDSDSFMSEEETRPTSILLNAVHAQDIFELPMFPSQPGRRPSYARTPSDQTGHSRPAGHFRLPRLPNQINLRNLHIQQIKYASVSDIIIYTRNGVGPGVLEIAEAVANAQDELYQQRLHEFYEHFSGRGEGEGLDRPVKYGVWVLVEPFAKLERFCPQFVNIDSEGNQTQNSRQVDLFEREAYESRAMTRATQVLDGFWVGNDTDVPGGADDGAGTQVPFELCVKASECSDMPSTATLAMTYRQLVALDRSRQSSESESSWSSSPATLALRNLLSPSGSSQPTPALPEPRTSILGTSPDESHIYAQQHAAENHYVALECAGSCRTITGQMRNLATMTEKVLELISFLRKVVEGRDKTGVKRLVLVHCQDGYTESSIVVLSYIMSALGVSLAEAYLHLQLHAKRSFFLYPTDKPLLRRIEARLAQERRDRNLRSRSSSNASTTSSTALPSPTSASRWKPWGFMRGGGGQVEEKRQEEAPAPVPRGASQPVEAARRLAAEDQPQGSNQAAQEAKVWFDDKRFDGFPSRILPFLYLGNLEHASNAFMLSALGITHVVSVGESLLDVPSEHDPMHGYIGANTLASEARAGRIQVLDLADVRDDGNDPLRPVIARACEWMEQARAAGGSVLVHCRVGVSRSASIVMAYLMKYRRMGLMDAYLVTRARRLNVLIQPNLRFFHELFGWEAELARTEAEEREERRKEAESKGVRSPEALALLDNELPPRPILYSWPTFCRDVHCLNRRFLCN</sequence>
<feature type="compositionally biased region" description="Low complexity" evidence="3">
    <location>
        <begin position="360"/>
        <end position="383"/>
    </location>
</feature>
<dbReference type="FunFam" id="3.90.190.10:FF:000095">
    <property type="entry name" value="Unplaced genomic scaffold supercont1.9, whole genome shotgun sequence"/>
    <property type="match status" value="1"/>
</dbReference>
<feature type="region of interest" description="Disordered" evidence="3">
    <location>
        <begin position="125"/>
        <end position="150"/>
    </location>
</feature>
<dbReference type="PANTHER" id="PTHR47550">
    <property type="entry name" value="DUAL SPECIFICITY PROTEIN PHOSPHATASE PPS1"/>
    <property type="match status" value="1"/>
</dbReference>
<feature type="region of interest" description="Disordered" evidence="3">
    <location>
        <begin position="738"/>
        <end position="763"/>
    </location>
</feature>
<evidence type="ECO:0000313" key="6">
    <source>
        <dbReference type="EMBL" id="WOO78923.1"/>
    </source>
</evidence>
<dbReference type="PROSITE" id="PS50056">
    <property type="entry name" value="TYR_PHOSPHATASE_2"/>
    <property type="match status" value="2"/>
</dbReference>
<evidence type="ECO:0000256" key="3">
    <source>
        <dbReference type="SAM" id="MobiDB-lite"/>
    </source>
</evidence>
<keyword evidence="1" id="KW-0378">Hydrolase</keyword>
<dbReference type="InterPro" id="IPR029021">
    <property type="entry name" value="Prot-tyrosine_phosphatase-like"/>
</dbReference>
<proteinExistence type="predicted"/>
<dbReference type="EMBL" id="CP086715">
    <property type="protein sequence ID" value="WOO78923.1"/>
    <property type="molecule type" value="Genomic_DNA"/>
</dbReference>
<evidence type="ECO:0000313" key="7">
    <source>
        <dbReference type="Proteomes" id="UP000827549"/>
    </source>
</evidence>
<dbReference type="InterPro" id="IPR020422">
    <property type="entry name" value="TYR_PHOSPHATASE_DUAL_dom"/>
</dbReference>
<organism evidence="6 7">
    <name type="scientific">Vanrija pseudolonga</name>
    <dbReference type="NCBI Taxonomy" id="143232"/>
    <lineage>
        <taxon>Eukaryota</taxon>
        <taxon>Fungi</taxon>
        <taxon>Dikarya</taxon>
        <taxon>Basidiomycota</taxon>
        <taxon>Agaricomycotina</taxon>
        <taxon>Tremellomycetes</taxon>
        <taxon>Trichosporonales</taxon>
        <taxon>Trichosporonaceae</taxon>
        <taxon>Vanrija</taxon>
    </lineage>
</organism>
<feature type="domain" description="Tyrosine specific protein phosphatases" evidence="5">
    <location>
        <begin position="1071"/>
        <end position="1140"/>
    </location>
</feature>
<evidence type="ECO:0000256" key="2">
    <source>
        <dbReference type="ARBA" id="ARBA00022912"/>
    </source>
</evidence>
<evidence type="ECO:0000259" key="4">
    <source>
        <dbReference type="PROSITE" id="PS50054"/>
    </source>
</evidence>
<dbReference type="InterPro" id="IPR016130">
    <property type="entry name" value="Tyr_Pase_AS"/>
</dbReference>
<dbReference type="PROSITE" id="PS50054">
    <property type="entry name" value="TYR_PHOSPHATASE_DUAL"/>
    <property type="match status" value="1"/>
</dbReference>
<dbReference type="PROSITE" id="PS00383">
    <property type="entry name" value="TYR_PHOSPHATASE_1"/>
    <property type="match status" value="1"/>
</dbReference>
<feature type="domain" description="Tyrosine specific protein phosphatases" evidence="5">
    <location>
        <begin position="807"/>
        <end position="864"/>
    </location>
</feature>
<feature type="compositionally biased region" description="Pro residues" evidence="3">
    <location>
        <begin position="1"/>
        <end position="12"/>
    </location>
</feature>
<feature type="region of interest" description="Disordered" evidence="3">
    <location>
        <begin position="329"/>
        <end position="394"/>
    </location>
</feature>
<feature type="region of interest" description="Disordered" evidence="3">
    <location>
        <begin position="892"/>
        <end position="955"/>
    </location>
</feature>
<feature type="region of interest" description="Disordered" evidence="3">
    <location>
        <begin position="1"/>
        <end position="59"/>
    </location>
</feature>
<dbReference type="AlphaFoldDB" id="A0AAF0Y8L7"/>
<evidence type="ECO:0000259" key="5">
    <source>
        <dbReference type="PROSITE" id="PS50056"/>
    </source>
</evidence>
<feature type="domain" description="Tyrosine-protein phosphatase" evidence="4">
    <location>
        <begin position="989"/>
        <end position="1153"/>
    </location>
</feature>
<dbReference type="SUPFAM" id="SSF52799">
    <property type="entry name" value="(Phosphotyrosine protein) phosphatases II"/>
    <property type="match status" value="2"/>
</dbReference>
<dbReference type="InterPro" id="IPR000387">
    <property type="entry name" value="Tyr_Pase_dom"/>
</dbReference>
<dbReference type="InterPro" id="IPR000340">
    <property type="entry name" value="Dual-sp_phosphatase_cat-dom"/>
</dbReference>
<feature type="region of interest" description="Disordered" evidence="3">
    <location>
        <begin position="499"/>
        <end position="528"/>
    </location>
</feature>
<evidence type="ECO:0000256" key="1">
    <source>
        <dbReference type="ARBA" id="ARBA00022801"/>
    </source>
</evidence>
<dbReference type="SMART" id="SM00195">
    <property type="entry name" value="DSPc"/>
    <property type="match status" value="1"/>
</dbReference>
<accession>A0AAF0Y8L7</accession>
<dbReference type="CDD" id="cd14516">
    <property type="entry name" value="DSP_fungal_PPS1"/>
    <property type="match status" value="1"/>
</dbReference>
<keyword evidence="2" id="KW-0904">Protein phosphatase</keyword>
<dbReference type="GO" id="GO:0008138">
    <property type="term" value="F:protein tyrosine/serine/threonine phosphatase activity"/>
    <property type="evidence" value="ECO:0007669"/>
    <property type="project" value="InterPro"/>
</dbReference>
<feature type="compositionally biased region" description="Polar residues" evidence="3">
    <location>
        <begin position="740"/>
        <end position="749"/>
    </location>
</feature>
<dbReference type="InterPro" id="IPR053239">
    <property type="entry name" value="Dual_spec_PTase"/>
</dbReference>
<dbReference type="Gene3D" id="3.90.190.10">
    <property type="entry name" value="Protein tyrosine phosphatase superfamily"/>
    <property type="match status" value="2"/>
</dbReference>
<protein>
    <submittedName>
        <fullName evidence="6">Dual specificity protein phosphatase PPS1</fullName>
    </submittedName>
</protein>
<dbReference type="RefSeq" id="XP_062624955.1">
    <property type="nucleotide sequence ID" value="XM_062768971.1"/>
</dbReference>
<name>A0AAF0Y8L7_9TREE</name>
<dbReference type="PANTHER" id="PTHR47550:SF1">
    <property type="entry name" value="DUAL SPECIFICITY PROTEIN PHOSPHATASE PPS1"/>
    <property type="match status" value="1"/>
</dbReference>
<dbReference type="Pfam" id="PF00782">
    <property type="entry name" value="DSPc"/>
    <property type="match status" value="1"/>
</dbReference>
<reference evidence="6" key="1">
    <citation type="submission" date="2023-10" db="EMBL/GenBank/DDBJ databases">
        <authorList>
            <person name="Noh H."/>
        </authorList>
    </citation>
    <scope>NUCLEOTIDE SEQUENCE</scope>
    <source>
        <strain evidence="6">DUCC4014</strain>
    </source>
</reference>
<dbReference type="GO" id="GO:0005634">
    <property type="term" value="C:nucleus"/>
    <property type="evidence" value="ECO:0007669"/>
    <property type="project" value="GOC"/>
</dbReference>
<keyword evidence="7" id="KW-1185">Reference proteome</keyword>
<gene>
    <name evidence="6" type="primary">PPS1</name>
    <name evidence="6" type="ORF">LOC62_02G002461</name>
</gene>
<dbReference type="InterPro" id="IPR047949">
    <property type="entry name" value="PPS1_DSP"/>
</dbReference>
<dbReference type="Proteomes" id="UP000827549">
    <property type="component" value="Chromosome 2"/>
</dbReference>
<dbReference type="GO" id="GO:0033260">
    <property type="term" value="P:nuclear DNA replication"/>
    <property type="evidence" value="ECO:0007669"/>
    <property type="project" value="InterPro"/>
</dbReference>
<feature type="compositionally biased region" description="Low complexity" evidence="3">
    <location>
        <begin position="899"/>
        <end position="921"/>
    </location>
</feature>